<dbReference type="GO" id="GO:0009073">
    <property type="term" value="P:aromatic amino acid family biosynthetic process"/>
    <property type="evidence" value="ECO:0007669"/>
    <property type="project" value="UniProtKB-KW"/>
</dbReference>
<evidence type="ECO:0000256" key="10">
    <source>
        <dbReference type="ARBA" id="ARBA00048567"/>
    </source>
</evidence>
<dbReference type="Gene3D" id="3.40.50.300">
    <property type="entry name" value="P-loop containing nucleotide triphosphate hydrolases"/>
    <property type="match status" value="1"/>
</dbReference>
<proteinExistence type="inferred from homology"/>
<evidence type="ECO:0000256" key="6">
    <source>
        <dbReference type="ARBA" id="ARBA00022741"/>
    </source>
</evidence>
<dbReference type="EC" id="2.7.1.71" evidence="3"/>
<evidence type="ECO:0000256" key="8">
    <source>
        <dbReference type="ARBA" id="ARBA00022840"/>
    </source>
</evidence>
<evidence type="ECO:0000256" key="3">
    <source>
        <dbReference type="ARBA" id="ARBA00012154"/>
    </source>
</evidence>
<dbReference type="GO" id="GO:0005524">
    <property type="term" value="F:ATP binding"/>
    <property type="evidence" value="ECO:0007669"/>
    <property type="project" value="UniProtKB-KW"/>
</dbReference>
<accession>A0A3B1AWI1</accession>
<evidence type="ECO:0000256" key="2">
    <source>
        <dbReference type="ARBA" id="ARBA00006997"/>
    </source>
</evidence>
<evidence type="ECO:0000313" key="11">
    <source>
        <dbReference type="EMBL" id="VAX10399.1"/>
    </source>
</evidence>
<dbReference type="UniPathway" id="UPA00053">
    <property type="reaction ID" value="UER00088"/>
</dbReference>
<dbReference type="AlphaFoldDB" id="A0A3B1AWI1"/>
<evidence type="ECO:0000256" key="5">
    <source>
        <dbReference type="ARBA" id="ARBA00022679"/>
    </source>
</evidence>
<dbReference type="InterPro" id="IPR031322">
    <property type="entry name" value="Shikimate/glucono_kinase"/>
</dbReference>
<dbReference type="PROSITE" id="PS01128">
    <property type="entry name" value="SHIKIMATE_KINASE"/>
    <property type="match status" value="1"/>
</dbReference>
<dbReference type="CDD" id="cd00464">
    <property type="entry name" value="SK"/>
    <property type="match status" value="1"/>
</dbReference>
<dbReference type="GO" id="GO:0005829">
    <property type="term" value="C:cytosol"/>
    <property type="evidence" value="ECO:0007669"/>
    <property type="project" value="TreeGrafter"/>
</dbReference>
<comment type="pathway">
    <text evidence="1">Metabolic intermediate biosynthesis; chorismate biosynthesis; chorismate from D-erythrose 4-phosphate and phosphoenolpyruvate: step 5/7.</text>
</comment>
<dbReference type="Pfam" id="PF01202">
    <property type="entry name" value="SKI"/>
    <property type="match status" value="1"/>
</dbReference>
<dbReference type="PRINTS" id="PR01100">
    <property type="entry name" value="SHIKIMTKNASE"/>
</dbReference>
<protein>
    <recommendedName>
        <fullName evidence="3">shikimate kinase</fullName>
        <ecNumber evidence="3">2.7.1.71</ecNumber>
    </recommendedName>
</protein>
<dbReference type="PANTHER" id="PTHR21087">
    <property type="entry name" value="SHIKIMATE KINASE"/>
    <property type="match status" value="1"/>
</dbReference>
<dbReference type="GO" id="GO:0009423">
    <property type="term" value="P:chorismate biosynthetic process"/>
    <property type="evidence" value="ECO:0007669"/>
    <property type="project" value="UniProtKB-UniPathway"/>
</dbReference>
<reference evidence="11" key="1">
    <citation type="submission" date="2018-06" db="EMBL/GenBank/DDBJ databases">
        <authorList>
            <person name="Zhirakovskaya E."/>
        </authorList>
    </citation>
    <scope>NUCLEOTIDE SEQUENCE</scope>
</reference>
<keyword evidence="6" id="KW-0547">Nucleotide-binding</keyword>
<evidence type="ECO:0000256" key="1">
    <source>
        <dbReference type="ARBA" id="ARBA00004842"/>
    </source>
</evidence>
<dbReference type="InterPro" id="IPR027417">
    <property type="entry name" value="P-loop_NTPase"/>
</dbReference>
<dbReference type="GO" id="GO:0008652">
    <property type="term" value="P:amino acid biosynthetic process"/>
    <property type="evidence" value="ECO:0007669"/>
    <property type="project" value="UniProtKB-KW"/>
</dbReference>
<keyword evidence="9" id="KW-0057">Aromatic amino acid biosynthesis</keyword>
<name>A0A3B1AWI1_9ZZZZ</name>
<comment type="similarity">
    <text evidence="2">Belongs to the shikimate kinase family.</text>
</comment>
<keyword evidence="5 11" id="KW-0808">Transferase</keyword>
<keyword evidence="8" id="KW-0067">ATP-binding</keyword>
<organism evidence="11">
    <name type="scientific">hydrothermal vent metagenome</name>
    <dbReference type="NCBI Taxonomy" id="652676"/>
    <lineage>
        <taxon>unclassified sequences</taxon>
        <taxon>metagenomes</taxon>
        <taxon>ecological metagenomes</taxon>
    </lineage>
</organism>
<evidence type="ECO:0000256" key="4">
    <source>
        <dbReference type="ARBA" id="ARBA00022605"/>
    </source>
</evidence>
<dbReference type="InterPro" id="IPR023000">
    <property type="entry name" value="Shikimate_kinase_CS"/>
</dbReference>
<dbReference type="HAMAP" id="MF_00109">
    <property type="entry name" value="Shikimate_kinase"/>
    <property type="match status" value="1"/>
</dbReference>
<dbReference type="PANTHER" id="PTHR21087:SF16">
    <property type="entry name" value="SHIKIMATE KINASE 1, CHLOROPLASTIC"/>
    <property type="match status" value="1"/>
</dbReference>
<dbReference type="GO" id="GO:0004765">
    <property type="term" value="F:shikimate kinase activity"/>
    <property type="evidence" value="ECO:0007669"/>
    <property type="project" value="UniProtKB-EC"/>
</dbReference>
<dbReference type="NCBIfam" id="NF003456">
    <property type="entry name" value="PRK05057.1"/>
    <property type="match status" value="1"/>
</dbReference>
<dbReference type="EMBL" id="UOFX01000071">
    <property type="protein sequence ID" value="VAX10399.1"/>
    <property type="molecule type" value="Genomic_DNA"/>
</dbReference>
<sequence length="174" mass="19445">MQKINNIFLIGPMGVGKSTIGKQLAAKLGLEFKDSDWEIQQRTGVDIPTIFEFEGEIGFRKREHAVIDEITQMKGVVLSTGGGVVLDANNRQNLASRGVAIYLHCSPEQQHTRTQKDRNRPLLQIENPLAKLQELMAQRDPLYRQVADFTVSTEKRNAASVTKEIIQLFANKAG</sequence>
<evidence type="ECO:0000256" key="9">
    <source>
        <dbReference type="ARBA" id="ARBA00023141"/>
    </source>
</evidence>
<gene>
    <name evidence="11" type="ORF">MNBD_GAMMA26-177</name>
</gene>
<keyword evidence="7 11" id="KW-0418">Kinase</keyword>
<keyword evidence="4" id="KW-0028">Amino-acid biosynthesis</keyword>
<evidence type="ECO:0000256" key="7">
    <source>
        <dbReference type="ARBA" id="ARBA00022777"/>
    </source>
</evidence>
<dbReference type="InterPro" id="IPR000623">
    <property type="entry name" value="Shikimate_kinase/TSH1"/>
</dbReference>
<dbReference type="SUPFAM" id="SSF52540">
    <property type="entry name" value="P-loop containing nucleoside triphosphate hydrolases"/>
    <property type="match status" value="1"/>
</dbReference>
<comment type="catalytic activity">
    <reaction evidence="10">
        <text>shikimate + ATP = 3-phosphoshikimate + ADP + H(+)</text>
        <dbReference type="Rhea" id="RHEA:13121"/>
        <dbReference type="ChEBI" id="CHEBI:15378"/>
        <dbReference type="ChEBI" id="CHEBI:30616"/>
        <dbReference type="ChEBI" id="CHEBI:36208"/>
        <dbReference type="ChEBI" id="CHEBI:145989"/>
        <dbReference type="ChEBI" id="CHEBI:456216"/>
        <dbReference type="EC" id="2.7.1.71"/>
    </reaction>
</comment>